<dbReference type="Gene3D" id="3.60.20.10">
    <property type="entry name" value="Glutamine Phosphoribosylpyrophosphate, subunit 1, domain 1"/>
    <property type="match status" value="1"/>
</dbReference>
<dbReference type="InterPro" id="IPR029055">
    <property type="entry name" value="Ntn_hydrolases_N"/>
</dbReference>
<comment type="subunit">
    <text evidence="4">The 26S proteasome consists of a 20S proteasome core and two 19S regulatory subunits.</text>
</comment>
<dbReference type="InterPro" id="IPR001353">
    <property type="entry name" value="Proteasome_sua/b"/>
</dbReference>
<dbReference type="PANTHER" id="PTHR11599">
    <property type="entry name" value="PROTEASOME SUBUNIT ALPHA/BETA"/>
    <property type="match status" value="1"/>
</dbReference>
<organism evidence="7">
    <name type="scientific">Spumella elongata</name>
    <dbReference type="NCBI Taxonomy" id="89044"/>
    <lineage>
        <taxon>Eukaryota</taxon>
        <taxon>Sar</taxon>
        <taxon>Stramenopiles</taxon>
        <taxon>Ochrophyta</taxon>
        <taxon>Chrysophyceae</taxon>
        <taxon>Chromulinales</taxon>
        <taxon>Chromulinaceae</taxon>
        <taxon>Spumella</taxon>
    </lineage>
</organism>
<gene>
    <name evidence="7" type="ORF">SELO1098_LOCUS4907</name>
</gene>
<dbReference type="SMART" id="SM00948">
    <property type="entry name" value="Proteasome_A_N"/>
    <property type="match status" value="1"/>
</dbReference>
<proteinExistence type="inferred from homology"/>
<reference evidence="7" key="1">
    <citation type="submission" date="2021-01" db="EMBL/GenBank/DDBJ databases">
        <authorList>
            <person name="Corre E."/>
            <person name="Pelletier E."/>
            <person name="Niang G."/>
            <person name="Scheremetjew M."/>
            <person name="Finn R."/>
            <person name="Kale V."/>
            <person name="Holt S."/>
            <person name="Cochrane G."/>
            <person name="Meng A."/>
            <person name="Brown T."/>
            <person name="Cohen L."/>
        </authorList>
    </citation>
    <scope>NUCLEOTIDE SEQUENCE</scope>
    <source>
        <strain evidence="7">CCAP 955/1</strain>
    </source>
</reference>
<evidence type="ECO:0000313" key="7">
    <source>
        <dbReference type="EMBL" id="CAE0276078.1"/>
    </source>
</evidence>
<dbReference type="GO" id="GO:0019773">
    <property type="term" value="C:proteasome core complex, alpha-subunit complex"/>
    <property type="evidence" value="ECO:0007669"/>
    <property type="project" value="UniProtKB-UniRule"/>
</dbReference>
<feature type="coiled-coil region" evidence="5">
    <location>
        <begin position="221"/>
        <end position="248"/>
    </location>
</feature>
<evidence type="ECO:0000259" key="6">
    <source>
        <dbReference type="PROSITE" id="PS00388"/>
    </source>
</evidence>
<dbReference type="Pfam" id="PF00227">
    <property type="entry name" value="Proteasome"/>
    <property type="match status" value="1"/>
</dbReference>
<dbReference type="SUPFAM" id="SSF56235">
    <property type="entry name" value="N-terminal nucleophile aminohydrolases (Ntn hydrolases)"/>
    <property type="match status" value="1"/>
</dbReference>
<evidence type="ECO:0000256" key="4">
    <source>
        <dbReference type="RuleBase" id="RU000551"/>
    </source>
</evidence>
<dbReference type="AlphaFoldDB" id="A0A7S3M1D5"/>
<comment type="similarity">
    <text evidence="3 4">Belongs to the peptidase T1A family.</text>
</comment>
<dbReference type="InterPro" id="IPR050115">
    <property type="entry name" value="Proteasome_alpha"/>
</dbReference>
<dbReference type="Pfam" id="PF10584">
    <property type="entry name" value="Proteasome_A_N"/>
    <property type="match status" value="1"/>
</dbReference>
<dbReference type="GO" id="GO:0006511">
    <property type="term" value="P:ubiquitin-dependent protein catabolic process"/>
    <property type="evidence" value="ECO:0007669"/>
    <property type="project" value="InterPro"/>
</dbReference>
<evidence type="ECO:0000256" key="2">
    <source>
        <dbReference type="ARBA" id="ARBA00022942"/>
    </source>
</evidence>
<dbReference type="InterPro" id="IPR023332">
    <property type="entry name" value="Proteasome_alpha-type"/>
</dbReference>
<accession>A0A7S3M1D5</accession>
<keyword evidence="2 3" id="KW-0647">Proteasome</keyword>
<dbReference type="NCBIfam" id="NF003075">
    <property type="entry name" value="PRK03996.1"/>
    <property type="match status" value="1"/>
</dbReference>
<dbReference type="GO" id="GO:0005634">
    <property type="term" value="C:nucleus"/>
    <property type="evidence" value="ECO:0007669"/>
    <property type="project" value="UniProtKB-SubCell"/>
</dbReference>
<keyword evidence="1 4" id="KW-0963">Cytoplasm</keyword>
<dbReference type="GO" id="GO:0005737">
    <property type="term" value="C:cytoplasm"/>
    <property type="evidence" value="ECO:0007669"/>
    <property type="project" value="UniProtKB-SubCell"/>
</dbReference>
<dbReference type="PROSITE" id="PS51475">
    <property type="entry name" value="PROTEASOME_ALPHA_2"/>
    <property type="match status" value="1"/>
</dbReference>
<protein>
    <recommendedName>
        <fullName evidence="4">Proteasome subunit alpha type</fullName>
    </recommendedName>
</protein>
<comment type="subcellular location">
    <subcellularLocation>
        <location evidence="4">Cytoplasm</location>
    </subcellularLocation>
    <subcellularLocation>
        <location evidence="4">Nucleus</location>
    </subcellularLocation>
</comment>
<dbReference type="PROSITE" id="PS00388">
    <property type="entry name" value="PROTEASOME_ALPHA_1"/>
    <property type="match status" value="1"/>
</dbReference>
<feature type="domain" description="Proteasome alpha-type subunits" evidence="6">
    <location>
        <begin position="3"/>
        <end position="25"/>
    </location>
</feature>
<evidence type="ECO:0000256" key="5">
    <source>
        <dbReference type="SAM" id="Coils"/>
    </source>
</evidence>
<evidence type="ECO:0000256" key="1">
    <source>
        <dbReference type="ARBA" id="ARBA00022490"/>
    </source>
</evidence>
<dbReference type="CDD" id="cd03755">
    <property type="entry name" value="proteasome_alpha_type_7"/>
    <property type="match status" value="1"/>
</dbReference>
<dbReference type="FunFam" id="3.60.20.10:FF:000004">
    <property type="entry name" value="Proteasome subunit alpha type-4"/>
    <property type="match status" value="1"/>
</dbReference>
<name>A0A7S3M1D5_9STRA</name>
<dbReference type="EMBL" id="HBIC01010048">
    <property type="protein sequence ID" value="CAE0276078.1"/>
    <property type="molecule type" value="Transcribed_RNA"/>
</dbReference>
<keyword evidence="5" id="KW-0175">Coiled coil</keyword>
<sequence length="255" mass="27765">MSYDRAITVFSPDGHLFQVEYAMEAVKRGSAVVGVRGADSVVLGVERKAVAQLQDARTIRKIAKLDENLTIAFAGFTADARVLIEKARIEAQSYRLTCEDAPSIDYMARHIAKTQQSYTQRGGVRPFGVSSMISGFNADKSPQLYLTDPAGTYSAWKANAIGGRNEKAVQEFLEKNWTASLAEADAIRLTVKALLEVVDSGSKNMELAVSRYGQPVRILKEEELEVIIADIEREIEEAKKEAAGASAAAGTSMEI</sequence>
<evidence type="ECO:0000256" key="3">
    <source>
        <dbReference type="PROSITE-ProRule" id="PRU00808"/>
    </source>
</evidence>
<keyword evidence="4" id="KW-0539">Nucleus</keyword>
<dbReference type="InterPro" id="IPR000426">
    <property type="entry name" value="Proteasome_asu_N"/>
</dbReference>